<dbReference type="InParanoid" id="A0A6J2YSF2"/>
<gene>
    <name evidence="2" type="primary">LOC115890156</name>
</gene>
<dbReference type="Proteomes" id="UP000504635">
    <property type="component" value="Unplaced"/>
</dbReference>
<evidence type="ECO:0000313" key="2">
    <source>
        <dbReference type="RefSeq" id="XP_030766176.1"/>
    </source>
</evidence>
<dbReference type="KEGG" id="soy:115890156"/>
<organism evidence="1 2">
    <name type="scientific">Sitophilus oryzae</name>
    <name type="common">Rice weevil</name>
    <name type="synonym">Curculio oryzae</name>
    <dbReference type="NCBI Taxonomy" id="7048"/>
    <lineage>
        <taxon>Eukaryota</taxon>
        <taxon>Metazoa</taxon>
        <taxon>Ecdysozoa</taxon>
        <taxon>Arthropoda</taxon>
        <taxon>Hexapoda</taxon>
        <taxon>Insecta</taxon>
        <taxon>Pterygota</taxon>
        <taxon>Neoptera</taxon>
        <taxon>Endopterygota</taxon>
        <taxon>Coleoptera</taxon>
        <taxon>Polyphaga</taxon>
        <taxon>Cucujiformia</taxon>
        <taxon>Curculionidae</taxon>
        <taxon>Dryophthorinae</taxon>
        <taxon>Sitophilus</taxon>
    </lineage>
</organism>
<dbReference type="RefSeq" id="XP_030766176.1">
    <property type="nucleotide sequence ID" value="XM_030910316.1"/>
</dbReference>
<accession>A0A6J2YSF2</accession>
<dbReference type="Gene3D" id="1.10.150.50">
    <property type="entry name" value="Transcription Factor, Ets-1"/>
    <property type="match status" value="1"/>
</dbReference>
<dbReference type="GeneID" id="115890156"/>
<dbReference type="InterPro" id="IPR013761">
    <property type="entry name" value="SAM/pointed_sf"/>
</dbReference>
<dbReference type="OrthoDB" id="10560474at2759"/>
<evidence type="ECO:0000313" key="1">
    <source>
        <dbReference type="Proteomes" id="UP000504635"/>
    </source>
</evidence>
<sequence length="247" mass="27963">MATPIKDFLESCRLSHLLPKFEEQNIDELEILKELSQDQISFLAPNIGDKIKLERGLARLNESEHQAEEPPKKIQKCNEETIINTTSNQVLNETNDQAYSILFVEDLLPSVTTPAPVTPKDIIEDSISLATTETISCSSQAASSSTSVERENTFQKTSIGNFDLIDFLKNDLLGDAILYKSTKFKLDNTDRDRLCEILIKHLIHHYGKLNAEDFLVLSKKIVNAFPRELCSTYILRGCYSKNPFHQT</sequence>
<reference evidence="2" key="1">
    <citation type="submission" date="2025-08" db="UniProtKB">
        <authorList>
            <consortium name="RefSeq"/>
        </authorList>
    </citation>
    <scope>IDENTIFICATION</scope>
    <source>
        <tissue evidence="2">Gonads</tissue>
    </source>
</reference>
<name>A0A6J2YSF2_SITOR</name>
<protein>
    <submittedName>
        <fullName evidence="2">Uncharacterized protein LOC115890156</fullName>
    </submittedName>
</protein>
<dbReference type="AlphaFoldDB" id="A0A6J2YSF2"/>
<proteinExistence type="predicted"/>
<dbReference type="SUPFAM" id="SSF47769">
    <property type="entry name" value="SAM/Pointed domain"/>
    <property type="match status" value="1"/>
</dbReference>
<keyword evidence="1" id="KW-1185">Reference proteome</keyword>